<dbReference type="InterPro" id="IPR052706">
    <property type="entry name" value="Membrane-Transporter-like"/>
</dbReference>
<keyword evidence="1" id="KW-0472">Membrane</keyword>
<dbReference type="EMBL" id="UOFF01000146">
    <property type="protein sequence ID" value="VAW55944.1"/>
    <property type="molecule type" value="Genomic_DNA"/>
</dbReference>
<keyword evidence="1" id="KW-1133">Transmembrane helix</keyword>
<evidence type="ECO:0000313" key="3">
    <source>
        <dbReference type="EMBL" id="VAW55944.1"/>
    </source>
</evidence>
<dbReference type="Pfam" id="PF01740">
    <property type="entry name" value="STAS"/>
    <property type="match status" value="1"/>
</dbReference>
<dbReference type="InterPro" id="IPR036513">
    <property type="entry name" value="STAS_dom_sf"/>
</dbReference>
<organism evidence="3">
    <name type="scientific">hydrothermal vent metagenome</name>
    <dbReference type="NCBI Taxonomy" id="652676"/>
    <lineage>
        <taxon>unclassified sequences</taxon>
        <taxon>metagenomes</taxon>
        <taxon>ecological metagenomes</taxon>
    </lineage>
</organism>
<reference evidence="3" key="1">
    <citation type="submission" date="2018-06" db="EMBL/GenBank/DDBJ databases">
        <authorList>
            <person name="Zhirakovskaya E."/>
        </authorList>
    </citation>
    <scope>NUCLEOTIDE SEQUENCE</scope>
</reference>
<accession>A0A3B0XIY9</accession>
<protein>
    <submittedName>
        <fullName evidence="3">Sulfate permease</fullName>
    </submittedName>
</protein>
<dbReference type="InterPro" id="IPR002645">
    <property type="entry name" value="STAS_dom"/>
</dbReference>
<dbReference type="CDD" id="cd07042">
    <property type="entry name" value="STAS_SulP_like_sulfate_transporter"/>
    <property type="match status" value="1"/>
</dbReference>
<dbReference type="Gene3D" id="3.30.750.24">
    <property type="entry name" value="STAS domain"/>
    <property type="match status" value="1"/>
</dbReference>
<feature type="domain" description="STAS" evidence="2">
    <location>
        <begin position="78"/>
        <end position="188"/>
    </location>
</feature>
<evidence type="ECO:0000259" key="2">
    <source>
        <dbReference type="PROSITE" id="PS50801"/>
    </source>
</evidence>
<dbReference type="AlphaFoldDB" id="A0A3B0XIY9"/>
<evidence type="ECO:0000256" key="1">
    <source>
        <dbReference type="SAM" id="Phobius"/>
    </source>
</evidence>
<dbReference type="PANTHER" id="PTHR43310:SF1">
    <property type="entry name" value="SULFATE TRANSPORTER YBAR-RELATED"/>
    <property type="match status" value="1"/>
</dbReference>
<feature type="non-terminal residue" evidence="3">
    <location>
        <position position="1"/>
    </location>
</feature>
<proteinExistence type="predicted"/>
<keyword evidence="1" id="KW-0812">Transmembrane</keyword>
<gene>
    <name evidence="3" type="ORF">MNBD_GAMMA07-388</name>
</gene>
<name>A0A3B0XIY9_9ZZZZ</name>
<dbReference type="SUPFAM" id="SSF52091">
    <property type="entry name" value="SpoIIaa-like"/>
    <property type="match status" value="1"/>
</dbReference>
<sequence length="207" mass="22536">DIIDWDYLKRLKHAPKAGIVIMMTVFLVTVVVDLLLAVGIGMVMASFLFMHRATQVQVDGIDGVTDASEVNYLSAEEASILDRADNKVLLFHLSGAMSFSSAKSMARQHASLVGYETMILDLSDVSSIDFTTSRALDDIALDTVNAGREILLAGASESVHAILVKQGVIDHFQSRNVFETRHDALLHIQSELKLAKEDDLIAAEHGG</sequence>
<dbReference type="PROSITE" id="PS50801">
    <property type="entry name" value="STAS"/>
    <property type="match status" value="1"/>
</dbReference>
<feature type="transmembrane region" description="Helical" evidence="1">
    <location>
        <begin position="20"/>
        <end position="49"/>
    </location>
</feature>
<dbReference type="PANTHER" id="PTHR43310">
    <property type="entry name" value="SULFATE TRANSPORTER YBAR-RELATED"/>
    <property type="match status" value="1"/>
</dbReference>